<feature type="signal peptide" evidence="9">
    <location>
        <begin position="1"/>
        <end position="24"/>
    </location>
</feature>
<gene>
    <name evidence="12" type="ORF">NT6N_15210</name>
</gene>
<keyword evidence="4 8" id="KW-0812">Transmembrane</keyword>
<evidence type="ECO:0000256" key="6">
    <source>
        <dbReference type="ARBA" id="ARBA00023136"/>
    </source>
</evidence>
<evidence type="ECO:0000256" key="3">
    <source>
        <dbReference type="ARBA" id="ARBA00022475"/>
    </source>
</evidence>
<evidence type="ECO:0000256" key="7">
    <source>
        <dbReference type="SAM" id="MobiDB-lite"/>
    </source>
</evidence>
<feature type="chain" id="PRO_5043725678" evidence="9">
    <location>
        <begin position="25"/>
        <end position="556"/>
    </location>
</feature>
<dbReference type="Pfam" id="PF21082">
    <property type="entry name" value="MS_channel_3rd"/>
    <property type="match status" value="1"/>
</dbReference>
<keyword evidence="3" id="KW-1003">Cell membrane</keyword>
<feature type="domain" description="Mechanosensitive ion channel MscS" evidence="10">
    <location>
        <begin position="370"/>
        <end position="436"/>
    </location>
</feature>
<keyword evidence="9" id="KW-0732">Signal</keyword>
<dbReference type="SUPFAM" id="SSF82689">
    <property type="entry name" value="Mechanosensitive channel protein MscS (YggB), C-terminal domain"/>
    <property type="match status" value="1"/>
</dbReference>
<dbReference type="EMBL" id="AP026866">
    <property type="protein sequence ID" value="BDS06481.1"/>
    <property type="molecule type" value="Genomic_DNA"/>
</dbReference>
<comment type="similarity">
    <text evidence="2">Belongs to the MscS (TC 1.A.23) family.</text>
</comment>
<keyword evidence="5 8" id="KW-1133">Transmembrane helix</keyword>
<organism evidence="12">
    <name type="scientific">Oceaniferula spumae</name>
    <dbReference type="NCBI Taxonomy" id="2979115"/>
    <lineage>
        <taxon>Bacteria</taxon>
        <taxon>Pseudomonadati</taxon>
        <taxon>Verrucomicrobiota</taxon>
        <taxon>Verrucomicrobiia</taxon>
        <taxon>Verrucomicrobiales</taxon>
        <taxon>Verrucomicrobiaceae</taxon>
        <taxon>Oceaniferula</taxon>
    </lineage>
</organism>
<dbReference type="GO" id="GO:0005886">
    <property type="term" value="C:plasma membrane"/>
    <property type="evidence" value="ECO:0007669"/>
    <property type="project" value="UniProtKB-SubCell"/>
</dbReference>
<feature type="transmembrane region" description="Helical" evidence="8">
    <location>
        <begin position="327"/>
        <end position="344"/>
    </location>
</feature>
<proteinExistence type="inferred from homology"/>
<sequence>MPPARRIVIGLLLSASFVCGQVQTAPPAGDDKKTPNADASAAEPSDPPAAEAPAAVPASPLVWWNREIIIFRSTTAKLSPKARSHDALLRIQEFSDLLLEKKVTTERAEVQGESAIRFLVDGNYLFSLLPSDLDPLSGESAEEESEIILEQLEKIRQARIEQSSAEAIAKGITAAVIATVVFFAVIFVLRIVTLKVSKFVETRVRRWRRLKLRRADLRPHIGLLGKQFIKVLAFFLGLYLFCIWIAFVFNQFPLTEPLGAAFTGRLLDFAKGILLSMVGAIPGLATAVLILFITRWLARLIDQVIRSMGDDENGIMARDTAKATRRISVAAVWIIGIVLSYPYLPGSGSDAFKGISVLLGLMVSLGSSGMINQIMSGFVLLYSGSVRTGEYVKIGEIEGTVTEMGILAVKFLTPSGEYMTIPNAVMIGNPSTNYTRLCETTGVPITSVVTIGYDAPWRQVHELLISAAKETAGIEKHPAPRVIQNALSDWYAEYTLIGYAAAPEMRTPILSELNGKIQDAFNEAGIQIMSPHYQKDPPEPLVIPKERWFPGGPEKK</sequence>
<feature type="compositionally biased region" description="Low complexity" evidence="7">
    <location>
        <begin position="37"/>
        <end position="54"/>
    </location>
</feature>
<dbReference type="Gene3D" id="2.30.30.60">
    <property type="match status" value="1"/>
</dbReference>
<evidence type="ECO:0000256" key="4">
    <source>
        <dbReference type="ARBA" id="ARBA00022692"/>
    </source>
</evidence>
<accession>A0AAT9FKL1</accession>
<evidence type="ECO:0000313" key="12">
    <source>
        <dbReference type="EMBL" id="BDS06481.1"/>
    </source>
</evidence>
<feature type="region of interest" description="Disordered" evidence="7">
    <location>
        <begin position="24"/>
        <end position="54"/>
    </location>
</feature>
<feature type="transmembrane region" description="Helical" evidence="8">
    <location>
        <begin position="356"/>
        <end position="382"/>
    </location>
</feature>
<feature type="transmembrane region" description="Helical" evidence="8">
    <location>
        <begin position="269"/>
        <end position="298"/>
    </location>
</feature>
<evidence type="ECO:0000259" key="10">
    <source>
        <dbReference type="Pfam" id="PF00924"/>
    </source>
</evidence>
<evidence type="ECO:0000256" key="9">
    <source>
        <dbReference type="SAM" id="SignalP"/>
    </source>
</evidence>
<feature type="transmembrane region" description="Helical" evidence="8">
    <location>
        <begin position="228"/>
        <end position="249"/>
    </location>
</feature>
<evidence type="ECO:0000256" key="1">
    <source>
        <dbReference type="ARBA" id="ARBA00004651"/>
    </source>
</evidence>
<dbReference type="InterPro" id="IPR045275">
    <property type="entry name" value="MscS_archaea/bacteria_type"/>
</dbReference>
<dbReference type="Gene3D" id="1.10.287.1260">
    <property type="match status" value="1"/>
</dbReference>
<keyword evidence="6 8" id="KW-0472">Membrane</keyword>
<dbReference type="InterPro" id="IPR006685">
    <property type="entry name" value="MscS_channel_2nd"/>
</dbReference>
<comment type="subcellular location">
    <subcellularLocation>
        <location evidence="1">Cell membrane</location>
        <topology evidence="1">Multi-pass membrane protein</topology>
    </subcellularLocation>
</comment>
<dbReference type="InterPro" id="IPR023408">
    <property type="entry name" value="MscS_beta-dom_sf"/>
</dbReference>
<dbReference type="InterPro" id="IPR049278">
    <property type="entry name" value="MS_channel_C"/>
</dbReference>
<dbReference type="InterPro" id="IPR011066">
    <property type="entry name" value="MscS_channel_C_sf"/>
</dbReference>
<dbReference type="PANTHER" id="PTHR30221:SF18">
    <property type="entry name" value="SLL0590 PROTEIN"/>
    <property type="match status" value="1"/>
</dbReference>
<name>A0AAT9FKL1_9BACT</name>
<dbReference type="GO" id="GO:0008381">
    <property type="term" value="F:mechanosensitive monoatomic ion channel activity"/>
    <property type="evidence" value="ECO:0007669"/>
    <property type="project" value="InterPro"/>
</dbReference>
<evidence type="ECO:0000256" key="2">
    <source>
        <dbReference type="ARBA" id="ARBA00008017"/>
    </source>
</evidence>
<feature type="domain" description="Mechanosensitive ion channel MscS C-terminal" evidence="11">
    <location>
        <begin position="448"/>
        <end position="528"/>
    </location>
</feature>
<dbReference type="InterPro" id="IPR010920">
    <property type="entry name" value="LSM_dom_sf"/>
</dbReference>
<dbReference type="KEGG" id="osu:NT6N_15210"/>
<dbReference type="Gene3D" id="3.30.70.100">
    <property type="match status" value="1"/>
</dbReference>
<feature type="transmembrane region" description="Helical" evidence="8">
    <location>
        <begin position="172"/>
        <end position="193"/>
    </location>
</feature>
<dbReference type="AlphaFoldDB" id="A0AAT9FKL1"/>
<evidence type="ECO:0000256" key="5">
    <source>
        <dbReference type="ARBA" id="ARBA00022989"/>
    </source>
</evidence>
<dbReference type="PANTHER" id="PTHR30221">
    <property type="entry name" value="SMALL-CONDUCTANCE MECHANOSENSITIVE CHANNEL"/>
    <property type="match status" value="1"/>
</dbReference>
<reference evidence="12" key="1">
    <citation type="submission" date="2024-07" db="EMBL/GenBank/DDBJ databases">
        <title>Complete genome sequence of Verrucomicrobiaceae bacterium NT6N.</title>
        <authorList>
            <person name="Huang C."/>
            <person name="Takami H."/>
            <person name="Hamasaki K."/>
        </authorList>
    </citation>
    <scope>NUCLEOTIDE SEQUENCE</scope>
    <source>
        <strain evidence="12">NT6N</strain>
    </source>
</reference>
<dbReference type="SUPFAM" id="SSF50182">
    <property type="entry name" value="Sm-like ribonucleoproteins"/>
    <property type="match status" value="1"/>
</dbReference>
<evidence type="ECO:0000259" key="11">
    <source>
        <dbReference type="Pfam" id="PF21082"/>
    </source>
</evidence>
<protein>
    <submittedName>
        <fullName evidence="12">Mechanosensitive ion channel protein MscS</fullName>
    </submittedName>
</protein>
<dbReference type="Pfam" id="PF00924">
    <property type="entry name" value="MS_channel_2nd"/>
    <property type="match status" value="1"/>
</dbReference>
<evidence type="ECO:0000256" key="8">
    <source>
        <dbReference type="SAM" id="Phobius"/>
    </source>
</evidence>